<evidence type="ECO:0000313" key="3">
    <source>
        <dbReference type="Proteomes" id="UP001212841"/>
    </source>
</evidence>
<proteinExistence type="predicted"/>
<comment type="caution">
    <text evidence="2">The sequence shown here is derived from an EMBL/GenBank/DDBJ whole genome shotgun (WGS) entry which is preliminary data.</text>
</comment>
<dbReference type="EMBL" id="JADGJD010001890">
    <property type="protein sequence ID" value="KAJ3036903.1"/>
    <property type="molecule type" value="Genomic_DNA"/>
</dbReference>
<evidence type="ECO:0000313" key="2">
    <source>
        <dbReference type="EMBL" id="KAJ3036903.1"/>
    </source>
</evidence>
<feature type="compositionally biased region" description="Basic and acidic residues" evidence="1">
    <location>
        <begin position="521"/>
        <end position="530"/>
    </location>
</feature>
<feature type="region of interest" description="Disordered" evidence="1">
    <location>
        <begin position="1"/>
        <end position="301"/>
    </location>
</feature>
<feature type="compositionally biased region" description="Basic and acidic residues" evidence="1">
    <location>
        <begin position="335"/>
        <end position="354"/>
    </location>
</feature>
<feature type="compositionally biased region" description="Polar residues" evidence="1">
    <location>
        <begin position="486"/>
        <end position="496"/>
    </location>
</feature>
<feature type="non-terminal residue" evidence="2">
    <location>
        <position position="530"/>
    </location>
</feature>
<reference evidence="2" key="1">
    <citation type="submission" date="2020-05" db="EMBL/GenBank/DDBJ databases">
        <title>Phylogenomic resolution of chytrid fungi.</title>
        <authorList>
            <person name="Stajich J.E."/>
            <person name="Amses K."/>
            <person name="Simmons R."/>
            <person name="Seto K."/>
            <person name="Myers J."/>
            <person name="Bonds A."/>
            <person name="Quandt C.A."/>
            <person name="Barry K."/>
            <person name="Liu P."/>
            <person name="Grigoriev I."/>
            <person name="Longcore J.E."/>
            <person name="James T.Y."/>
        </authorList>
    </citation>
    <scope>NUCLEOTIDE SEQUENCE</scope>
    <source>
        <strain evidence="2">JEL0318</strain>
    </source>
</reference>
<organism evidence="2 3">
    <name type="scientific">Rhizophlyctis rosea</name>
    <dbReference type="NCBI Taxonomy" id="64517"/>
    <lineage>
        <taxon>Eukaryota</taxon>
        <taxon>Fungi</taxon>
        <taxon>Fungi incertae sedis</taxon>
        <taxon>Chytridiomycota</taxon>
        <taxon>Chytridiomycota incertae sedis</taxon>
        <taxon>Chytridiomycetes</taxon>
        <taxon>Rhizophlyctidales</taxon>
        <taxon>Rhizophlyctidaceae</taxon>
        <taxon>Rhizophlyctis</taxon>
    </lineage>
</organism>
<sequence>MTHHNVNGRIVFESDSEDETEEEVVSQGFSPRKSQLQASARSLSHDYDNDDVEIIPPTPIGPVRSISGVSDGGRRASRLGLGLGLEMGDGQSSAATGNGSRRRVDGRDYTYSPVYVPGRQYDIGPDESLQKFLLSSKPPSSSSSHPRTTSNPTPSASLSSHPRTRSVPSAFSSKPKPLTSPKTLSSTNRYLYVGPHTSSSSSTPAVQPSSSSHPPIQKQDKGKGKALPSPSKSRSEAPPKPSTLKEIEMIDLTQDTPEPKRKVRKVPAKPSHRARSITGFEEMEEDIEEDSKPTNSKSLSTRLAGLSVEKIRLPRRSDEEMIEKLLDEGYGGYSEMRREYEEYPDRRGIDDRGIGRGGAMDTEDESCDSNGSGLGRKRKRSLGGGSGESLRAAGGAGKIPHRGGSGSGSSLDVGRKSKRGIGVDRAGKGDRPSSSSSFSRPNFGRSVAPIGSLSDFVPPDELSTRRRPSLVIVGSPEEEVIDLTVPSPTTSRSQKGGETFDDALRRHVPVDEEDGPGGRRTSKDSRRVEG</sequence>
<feature type="compositionally biased region" description="Low complexity" evidence="1">
    <location>
        <begin position="197"/>
        <end position="212"/>
    </location>
</feature>
<feature type="compositionally biased region" description="Polar residues" evidence="1">
    <location>
        <begin position="180"/>
        <end position="189"/>
    </location>
</feature>
<feature type="compositionally biased region" description="Low complexity" evidence="1">
    <location>
        <begin position="432"/>
        <end position="446"/>
    </location>
</feature>
<keyword evidence="3" id="KW-1185">Reference proteome</keyword>
<feature type="compositionally biased region" description="Acidic residues" evidence="1">
    <location>
        <begin position="14"/>
        <end position="24"/>
    </location>
</feature>
<dbReference type="Proteomes" id="UP001212841">
    <property type="component" value="Unassembled WGS sequence"/>
</dbReference>
<evidence type="ECO:0000256" key="1">
    <source>
        <dbReference type="SAM" id="MobiDB-lite"/>
    </source>
</evidence>
<protein>
    <submittedName>
        <fullName evidence="2">Uncharacterized protein</fullName>
    </submittedName>
</protein>
<name>A0AAD5WZX5_9FUNG</name>
<dbReference type="AlphaFoldDB" id="A0AAD5WZX5"/>
<feature type="region of interest" description="Disordered" evidence="1">
    <location>
        <begin position="333"/>
        <end position="530"/>
    </location>
</feature>
<gene>
    <name evidence="2" type="ORF">HK097_003681</name>
</gene>
<accession>A0AAD5WZX5</accession>
<feature type="compositionally biased region" description="Polar residues" evidence="1">
    <location>
        <begin position="156"/>
        <end position="172"/>
    </location>
</feature>
<feature type="compositionally biased region" description="Basic and acidic residues" evidence="1">
    <location>
        <begin position="421"/>
        <end position="431"/>
    </location>
</feature>
<feature type="compositionally biased region" description="Basic and acidic residues" evidence="1">
    <location>
        <begin position="233"/>
        <end position="248"/>
    </location>
</feature>
<feature type="compositionally biased region" description="Polar residues" evidence="1">
    <location>
        <begin position="90"/>
        <end position="99"/>
    </location>
</feature>
<feature type="compositionally biased region" description="Polar residues" evidence="1">
    <location>
        <begin position="27"/>
        <end position="42"/>
    </location>
</feature>
<feature type="compositionally biased region" description="Basic residues" evidence="1">
    <location>
        <begin position="261"/>
        <end position="275"/>
    </location>
</feature>
<feature type="compositionally biased region" description="Low complexity" evidence="1">
    <location>
        <begin position="135"/>
        <end position="155"/>
    </location>
</feature>